<dbReference type="NCBIfam" id="TIGR00507">
    <property type="entry name" value="aroE"/>
    <property type="match status" value="1"/>
</dbReference>
<dbReference type="HAMAP" id="MF_00222">
    <property type="entry name" value="Shikimate_DH_AroE"/>
    <property type="match status" value="1"/>
</dbReference>
<dbReference type="GO" id="GO:0005829">
    <property type="term" value="C:cytosol"/>
    <property type="evidence" value="ECO:0007669"/>
    <property type="project" value="TreeGrafter"/>
</dbReference>
<dbReference type="SUPFAM" id="SSF53223">
    <property type="entry name" value="Aminoacid dehydrogenase-like, N-terminal domain"/>
    <property type="match status" value="1"/>
</dbReference>
<feature type="binding site" evidence="8">
    <location>
        <position position="246"/>
    </location>
    <ligand>
        <name>shikimate</name>
        <dbReference type="ChEBI" id="CHEBI:36208"/>
    </ligand>
</feature>
<dbReference type="eggNOG" id="COG0169">
    <property type="taxonomic scope" value="Bacteria"/>
</dbReference>
<keyword evidence="6 8" id="KW-0057">Aromatic amino acid biosynthesis</keyword>
<feature type="active site" description="Proton acceptor" evidence="8">
    <location>
        <position position="65"/>
    </location>
</feature>
<dbReference type="PATRIC" id="fig|1246626.3.peg.1432"/>
<dbReference type="CDD" id="cd01065">
    <property type="entry name" value="NAD_bind_Shikimate_DH"/>
    <property type="match status" value="1"/>
</dbReference>
<dbReference type="InterPro" id="IPR041121">
    <property type="entry name" value="SDH_C"/>
</dbReference>
<name>A0A060LS00_9BACI</name>
<feature type="binding site" evidence="8">
    <location>
        <position position="239"/>
    </location>
    <ligand>
        <name>NADP(+)</name>
        <dbReference type="ChEBI" id="CHEBI:58349"/>
    </ligand>
</feature>
<dbReference type="PANTHER" id="PTHR21089">
    <property type="entry name" value="SHIKIMATE DEHYDROGENASE"/>
    <property type="match status" value="1"/>
</dbReference>
<evidence type="ECO:0000256" key="5">
    <source>
        <dbReference type="ARBA" id="ARBA00023002"/>
    </source>
</evidence>
<feature type="domain" description="Shikimate dehydrogenase substrate binding N-terminal" evidence="10">
    <location>
        <begin position="6"/>
        <end position="88"/>
    </location>
</feature>
<dbReference type="KEGG" id="ble:BleG1_1443"/>
<dbReference type="EMBL" id="CP003923">
    <property type="protein sequence ID" value="AIC94026.1"/>
    <property type="molecule type" value="Genomic_DNA"/>
</dbReference>
<dbReference type="Pfam" id="PF08501">
    <property type="entry name" value="Shikimate_dh_N"/>
    <property type="match status" value="1"/>
</dbReference>
<feature type="binding site" evidence="8">
    <location>
        <begin position="150"/>
        <end position="155"/>
    </location>
    <ligand>
        <name>NADP(+)</name>
        <dbReference type="ChEBI" id="CHEBI:58349"/>
    </ligand>
</feature>
<dbReference type="Pfam" id="PF18317">
    <property type="entry name" value="SDH_C"/>
    <property type="match status" value="1"/>
</dbReference>
<feature type="binding site" evidence="8">
    <location>
        <position position="86"/>
    </location>
    <ligand>
        <name>shikimate</name>
        <dbReference type="ChEBI" id="CHEBI:36208"/>
    </ligand>
</feature>
<dbReference type="InterPro" id="IPR022893">
    <property type="entry name" value="Shikimate_DH_fam"/>
</dbReference>
<comment type="catalytic activity">
    <reaction evidence="7 8">
        <text>shikimate + NADP(+) = 3-dehydroshikimate + NADPH + H(+)</text>
        <dbReference type="Rhea" id="RHEA:17737"/>
        <dbReference type="ChEBI" id="CHEBI:15378"/>
        <dbReference type="ChEBI" id="CHEBI:16630"/>
        <dbReference type="ChEBI" id="CHEBI:36208"/>
        <dbReference type="ChEBI" id="CHEBI:57783"/>
        <dbReference type="ChEBI" id="CHEBI:58349"/>
        <dbReference type="EC" id="1.1.1.25"/>
    </reaction>
</comment>
<comment type="similarity">
    <text evidence="8">Belongs to the shikimate dehydrogenase family.</text>
</comment>
<dbReference type="HOGENOM" id="CLU_044063_4_1_9"/>
<keyword evidence="4 8" id="KW-0521">NADP</keyword>
<protein>
    <recommendedName>
        <fullName evidence="2 8">Shikimate dehydrogenase (NADP(+))</fullName>
        <shortName evidence="8">SDH</shortName>
        <ecNumber evidence="2 8">1.1.1.25</ecNumber>
    </recommendedName>
</protein>
<organism evidence="12 13">
    <name type="scientific">Shouchella lehensis G1</name>
    <dbReference type="NCBI Taxonomy" id="1246626"/>
    <lineage>
        <taxon>Bacteria</taxon>
        <taxon>Bacillati</taxon>
        <taxon>Bacillota</taxon>
        <taxon>Bacilli</taxon>
        <taxon>Bacillales</taxon>
        <taxon>Bacillaceae</taxon>
        <taxon>Shouchella</taxon>
    </lineage>
</organism>
<evidence type="ECO:0000256" key="3">
    <source>
        <dbReference type="ARBA" id="ARBA00022605"/>
    </source>
</evidence>
<comment type="subunit">
    <text evidence="8">Homodimer.</text>
</comment>
<feature type="binding site" evidence="8">
    <location>
        <begin position="127"/>
        <end position="131"/>
    </location>
    <ligand>
        <name>NADP(+)</name>
        <dbReference type="ChEBI" id="CHEBI:58349"/>
    </ligand>
</feature>
<feature type="binding site" evidence="8">
    <location>
        <position position="101"/>
    </location>
    <ligand>
        <name>shikimate</name>
        <dbReference type="ChEBI" id="CHEBI:36208"/>
    </ligand>
</feature>
<dbReference type="SUPFAM" id="SSF51735">
    <property type="entry name" value="NAD(P)-binding Rossmann-fold domains"/>
    <property type="match status" value="1"/>
</dbReference>
<dbReference type="UniPathway" id="UPA00053">
    <property type="reaction ID" value="UER00087"/>
</dbReference>
<evidence type="ECO:0000256" key="2">
    <source>
        <dbReference type="ARBA" id="ARBA00012962"/>
    </source>
</evidence>
<dbReference type="EC" id="1.1.1.25" evidence="2 8"/>
<dbReference type="AlphaFoldDB" id="A0A060LS00"/>
<dbReference type="InterPro" id="IPR006151">
    <property type="entry name" value="Shikm_DH/Glu-tRNA_Rdtase"/>
</dbReference>
<dbReference type="OrthoDB" id="9792692at2"/>
<dbReference type="InterPro" id="IPR036291">
    <property type="entry name" value="NAD(P)-bd_dom_sf"/>
</dbReference>
<evidence type="ECO:0000313" key="13">
    <source>
        <dbReference type="Proteomes" id="UP000027142"/>
    </source>
</evidence>
<keyword evidence="3 8" id="KW-0028">Amino-acid biosynthesis</keyword>
<evidence type="ECO:0000256" key="8">
    <source>
        <dbReference type="HAMAP-Rule" id="MF_00222"/>
    </source>
</evidence>
<dbReference type="GO" id="GO:0004764">
    <property type="term" value="F:shikimate 3-dehydrogenase (NADP+) activity"/>
    <property type="evidence" value="ECO:0007669"/>
    <property type="project" value="UniProtKB-UniRule"/>
</dbReference>
<evidence type="ECO:0000313" key="12">
    <source>
        <dbReference type="EMBL" id="AIC94026.1"/>
    </source>
</evidence>
<dbReference type="Pfam" id="PF01488">
    <property type="entry name" value="Shikimate_DH"/>
    <property type="match status" value="1"/>
</dbReference>
<evidence type="ECO:0000259" key="9">
    <source>
        <dbReference type="Pfam" id="PF01488"/>
    </source>
</evidence>
<dbReference type="PANTHER" id="PTHR21089:SF1">
    <property type="entry name" value="BIFUNCTIONAL 3-DEHYDROQUINATE DEHYDRATASE_SHIKIMATE DEHYDROGENASE, CHLOROPLASTIC"/>
    <property type="match status" value="1"/>
</dbReference>
<evidence type="ECO:0000256" key="6">
    <source>
        <dbReference type="ARBA" id="ARBA00023141"/>
    </source>
</evidence>
<reference evidence="12 13" key="1">
    <citation type="journal article" date="2014" name="Gene">
        <title>A comparative genomic analysis of the alkalitolerant soil bacterium Bacillus lehensis G1.</title>
        <authorList>
            <person name="Noor Y.M."/>
            <person name="Samsulrizal N.H."/>
            <person name="Jema'on N.A."/>
            <person name="Low K.O."/>
            <person name="Ramli A.N."/>
            <person name="Alias N.I."/>
            <person name="Damis S.I."/>
            <person name="Fuzi S.F."/>
            <person name="Isa M.N."/>
            <person name="Murad A.M."/>
            <person name="Raih M.F."/>
            <person name="Bakar F.D."/>
            <person name="Najimudin N."/>
            <person name="Mahadi N.M."/>
            <person name="Illias R.M."/>
        </authorList>
    </citation>
    <scope>NUCLEOTIDE SEQUENCE [LARGE SCALE GENOMIC DNA]</scope>
    <source>
        <strain evidence="12 13">G1</strain>
    </source>
</reference>
<feature type="binding site" evidence="8">
    <location>
        <position position="216"/>
    </location>
    <ligand>
        <name>NADP(+)</name>
        <dbReference type="ChEBI" id="CHEBI:58349"/>
    </ligand>
</feature>
<feature type="domain" description="SDH C-terminal" evidence="11">
    <location>
        <begin position="239"/>
        <end position="268"/>
    </location>
</feature>
<evidence type="ECO:0000256" key="1">
    <source>
        <dbReference type="ARBA" id="ARBA00004871"/>
    </source>
</evidence>
<dbReference type="Gene3D" id="3.40.50.720">
    <property type="entry name" value="NAD(P)-binding Rossmann-like Domain"/>
    <property type="match status" value="1"/>
</dbReference>
<feature type="binding site" evidence="8">
    <location>
        <begin position="14"/>
        <end position="16"/>
    </location>
    <ligand>
        <name>shikimate</name>
        <dbReference type="ChEBI" id="CHEBI:36208"/>
    </ligand>
</feature>
<accession>A0A060LS00</accession>
<evidence type="ECO:0000256" key="7">
    <source>
        <dbReference type="ARBA" id="ARBA00049442"/>
    </source>
</evidence>
<keyword evidence="5 8" id="KW-0560">Oxidoreductase</keyword>
<evidence type="ECO:0000259" key="11">
    <source>
        <dbReference type="Pfam" id="PF18317"/>
    </source>
</evidence>
<feature type="binding site" evidence="8">
    <location>
        <position position="77"/>
    </location>
    <ligand>
        <name>NADP(+)</name>
        <dbReference type="ChEBI" id="CHEBI:58349"/>
    </ligand>
</feature>
<dbReference type="STRING" id="1246626.BleG1_1443"/>
<gene>
    <name evidence="8" type="primary">aroE</name>
    <name evidence="12" type="ORF">BleG1_1443</name>
</gene>
<comment type="pathway">
    <text evidence="1 8">Metabolic intermediate biosynthesis; chorismate biosynthesis; chorismate from D-erythrose 4-phosphate and phosphoenolpyruvate: step 4/7.</text>
</comment>
<keyword evidence="13" id="KW-1185">Reference proteome</keyword>
<feature type="domain" description="Quinate/shikimate 5-dehydrogenase/glutamyl-tRNA reductase" evidence="9">
    <location>
        <begin position="116"/>
        <end position="200"/>
    </location>
</feature>
<dbReference type="RefSeq" id="WP_038478814.1">
    <property type="nucleotide sequence ID" value="NZ_CP003923.1"/>
</dbReference>
<feature type="binding site" evidence="8">
    <location>
        <position position="61"/>
    </location>
    <ligand>
        <name>shikimate</name>
        <dbReference type="ChEBI" id="CHEBI:36208"/>
    </ligand>
</feature>
<dbReference type="GO" id="GO:0050661">
    <property type="term" value="F:NADP binding"/>
    <property type="evidence" value="ECO:0007669"/>
    <property type="project" value="InterPro"/>
</dbReference>
<proteinExistence type="inferred from homology"/>
<dbReference type="Proteomes" id="UP000027142">
    <property type="component" value="Chromosome"/>
</dbReference>
<feature type="binding site" evidence="8">
    <location>
        <position position="218"/>
    </location>
    <ligand>
        <name>shikimate</name>
        <dbReference type="ChEBI" id="CHEBI:36208"/>
    </ligand>
</feature>
<sequence>MKKFALIGQPLSHSLSPSIHAAAYHDLQLHGHYDLLETATEQVEGVIELVRTGEIDGLNVTIPHKVTVMPFLDAIDEDANAIGAVNTIKKVGDQVIGYNTDAQGFKESLLERLHIKTVRQQRILVIGAGGAARAIVHTLGKDGAVLTIVNRTISKAEELAGMYPFDVTNLTIEAAEMILNQFDIVINTTSVGMSSFTNKSPIKLDRLASSTLVCDLIYNPLETILLKEAKNRGNATLNGVGMLVNQAALAIEIWTGKKPNRKLMEETLVREVRN</sequence>
<comment type="function">
    <text evidence="8">Involved in the biosynthesis of the chorismate, which leads to the biosynthesis of aromatic amino acids. Catalyzes the reversible NADPH linked reduction of 3-dehydroshikimate (DHSA) to yield shikimate (SA).</text>
</comment>
<dbReference type="InterPro" id="IPR011342">
    <property type="entry name" value="Shikimate_DH"/>
</dbReference>
<evidence type="ECO:0000256" key="4">
    <source>
        <dbReference type="ARBA" id="ARBA00022857"/>
    </source>
</evidence>
<dbReference type="GO" id="GO:0009423">
    <property type="term" value="P:chorismate biosynthetic process"/>
    <property type="evidence" value="ECO:0007669"/>
    <property type="project" value="UniProtKB-UniRule"/>
</dbReference>
<dbReference type="GO" id="GO:0008652">
    <property type="term" value="P:amino acid biosynthetic process"/>
    <property type="evidence" value="ECO:0007669"/>
    <property type="project" value="UniProtKB-KW"/>
</dbReference>
<dbReference type="Gene3D" id="3.40.50.10860">
    <property type="entry name" value="Leucine Dehydrogenase, chain A, domain 1"/>
    <property type="match status" value="1"/>
</dbReference>
<dbReference type="GO" id="GO:0009073">
    <property type="term" value="P:aromatic amino acid family biosynthetic process"/>
    <property type="evidence" value="ECO:0007669"/>
    <property type="project" value="UniProtKB-KW"/>
</dbReference>
<evidence type="ECO:0000259" key="10">
    <source>
        <dbReference type="Pfam" id="PF08501"/>
    </source>
</evidence>
<dbReference type="InterPro" id="IPR013708">
    <property type="entry name" value="Shikimate_DH-bd_N"/>
</dbReference>
<dbReference type="InterPro" id="IPR046346">
    <property type="entry name" value="Aminoacid_DH-like_N_sf"/>
</dbReference>
<dbReference type="GO" id="GO:0019632">
    <property type="term" value="P:shikimate metabolic process"/>
    <property type="evidence" value="ECO:0007669"/>
    <property type="project" value="InterPro"/>
</dbReference>